<comment type="caution">
    <text evidence="2">The sequence shown here is derived from an EMBL/GenBank/DDBJ whole genome shotgun (WGS) entry which is preliminary data.</text>
</comment>
<name>A0A9X3CJ47_9VIBR</name>
<evidence type="ECO:0000256" key="1">
    <source>
        <dbReference type="SAM" id="Coils"/>
    </source>
</evidence>
<sequence>CTMRLREPFFSVFTTLNDQFSLDQFVTLTIKSGFGYQEMEETEVRKIVYRQIVRMCSTNAIKQISEFKKHNPTFQKTPDQETVTTLSGCSILPMFSSPQPSLIEEEVQAHHKKDPISQATAQIERLQSKKNELIGEFEGYEMLAQLIPEFSKAAQEEKLKTNLKQAKVEGMLNAFTKALSSLEKGLHTQYNHK</sequence>
<dbReference type="EMBL" id="JAKRRX010000298">
    <property type="protein sequence ID" value="MCW8336600.1"/>
    <property type="molecule type" value="Genomic_DNA"/>
</dbReference>
<keyword evidence="1" id="KW-0175">Coiled coil</keyword>
<evidence type="ECO:0000313" key="3">
    <source>
        <dbReference type="Proteomes" id="UP001155586"/>
    </source>
</evidence>
<evidence type="ECO:0000313" key="2">
    <source>
        <dbReference type="EMBL" id="MCW8336600.1"/>
    </source>
</evidence>
<keyword evidence="3" id="KW-1185">Reference proteome</keyword>
<feature type="coiled-coil region" evidence="1">
    <location>
        <begin position="116"/>
        <end position="143"/>
    </location>
</feature>
<dbReference type="AlphaFoldDB" id="A0A9X3CJ47"/>
<proteinExistence type="predicted"/>
<dbReference type="RefSeq" id="WP_265689681.1">
    <property type="nucleotide sequence ID" value="NZ_JAKRRX010000298.1"/>
</dbReference>
<protein>
    <submittedName>
        <fullName evidence="2">Uncharacterized protein</fullName>
    </submittedName>
</protein>
<gene>
    <name evidence="2" type="ORF">MD483_22595</name>
</gene>
<feature type="non-terminal residue" evidence="2">
    <location>
        <position position="1"/>
    </location>
</feature>
<organism evidence="2 3">
    <name type="scientific">Vibrio paucivorans</name>
    <dbReference type="NCBI Taxonomy" id="2829489"/>
    <lineage>
        <taxon>Bacteria</taxon>
        <taxon>Pseudomonadati</taxon>
        <taxon>Pseudomonadota</taxon>
        <taxon>Gammaproteobacteria</taxon>
        <taxon>Vibrionales</taxon>
        <taxon>Vibrionaceae</taxon>
        <taxon>Vibrio</taxon>
    </lineage>
</organism>
<dbReference type="Proteomes" id="UP001155586">
    <property type="component" value="Unassembled WGS sequence"/>
</dbReference>
<reference evidence="2" key="1">
    <citation type="submission" date="2022-02" db="EMBL/GenBank/DDBJ databases">
        <title>Vibrio sp. nov., a new bacterium isolated from Bohai sea, China.</title>
        <authorList>
            <person name="Yuan Y."/>
        </authorList>
    </citation>
    <scope>NUCLEOTIDE SEQUENCE</scope>
    <source>
        <strain evidence="2">DBSS07</strain>
    </source>
</reference>
<accession>A0A9X3CJ47</accession>